<dbReference type="AlphaFoldDB" id="A0A8D3CZS8"/>
<evidence type="ECO:0000256" key="4">
    <source>
        <dbReference type="ARBA" id="ARBA00022833"/>
    </source>
</evidence>
<evidence type="ECO:0000256" key="1">
    <source>
        <dbReference type="ARBA" id="ARBA00004123"/>
    </source>
</evidence>
<keyword evidence="4" id="KW-0862">Zinc</keyword>
<dbReference type="GO" id="GO:0005634">
    <property type="term" value="C:nucleus"/>
    <property type="evidence" value="ECO:0007669"/>
    <property type="project" value="UniProtKB-SubCell"/>
</dbReference>
<evidence type="ECO:0000256" key="5">
    <source>
        <dbReference type="ARBA" id="ARBA00023242"/>
    </source>
</evidence>
<feature type="domain" description="C2H2-type" evidence="7">
    <location>
        <begin position="205"/>
        <end position="225"/>
    </location>
</feature>
<feature type="domain" description="C2H2-type" evidence="7">
    <location>
        <begin position="131"/>
        <end position="153"/>
    </location>
</feature>
<keyword evidence="2" id="KW-0479">Metal-binding</keyword>
<evidence type="ECO:0000259" key="7">
    <source>
        <dbReference type="PROSITE" id="PS00028"/>
    </source>
</evidence>
<dbReference type="Gene3D" id="3.30.160.60">
    <property type="entry name" value="Classic Zinc Finger"/>
    <property type="match status" value="1"/>
</dbReference>
<dbReference type="InterPro" id="IPR051643">
    <property type="entry name" value="Transcr_Reg_ZincFinger"/>
</dbReference>
<dbReference type="GO" id="GO:0000981">
    <property type="term" value="F:DNA-binding transcription factor activity, RNA polymerase II-specific"/>
    <property type="evidence" value="ECO:0007669"/>
    <property type="project" value="TreeGrafter"/>
</dbReference>
<feature type="region of interest" description="Disordered" evidence="6">
    <location>
        <begin position="1"/>
        <end position="85"/>
    </location>
</feature>
<sequence>MNGTILPRLSQRHTKHSAVRELERGCEGGHNFSDDSRKATGSFLESSENERNPYARKYFKKRQRFSAKDQSPHIPKDEGDGDEDCSDVEQLIIKEEYIETTVCDDSPASPCVVKSDSFDVFPSQVVEHKPCPYCPAVFESGVGLSNHVRGHLHRVGLSYNARHMVPPEQVALRDQPPRTQPFNMTLTQKVQGAIISAETQGEHKCPLCCSWFDSKTGLSNHVRGHLKRIGRSISSTSKSPLGVLNELLRDTKQHENILRVVNKGQVPQRPSVSPKFIDSGGLVLMHPAVPVKIQYEVKSPHAIGDRFVPKEEAQAFSERIRPHAEAQRGMKASSTLVELLKKRQESMELTERNHDVCTARTKDYKEETEMTGLEPKNNVLVCISGCDYKQKKPRPRPGLKKKILPSLNAQIYTLTCRFCDLVFQGPLSIQEDWIKHLQRHLVHTSVPCSGMGMVETLLKRLTGTSYCLLIFWSASAHC</sequence>
<feature type="compositionally biased region" description="Basic and acidic residues" evidence="6">
    <location>
        <begin position="66"/>
        <end position="78"/>
    </location>
</feature>
<feature type="compositionally biased region" description="Basic and acidic residues" evidence="6">
    <location>
        <begin position="18"/>
        <end position="38"/>
    </location>
</feature>
<evidence type="ECO:0000256" key="6">
    <source>
        <dbReference type="SAM" id="MobiDB-lite"/>
    </source>
</evidence>
<dbReference type="InterPro" id="IPR055125">
    <property type="entry name" value="Wiz_C_Znf"/>
</dbReference>
<reference evidence="8" key="1">
    <citation type="submission" date="2023-05" db="EMBL/GenBank/DDBJ databases">
        <title>High-quality long-read genome of Scophthalmus maximus.</title>
        <authorList>
            <person name="Lien S."/>
            <person name="Martinez P."/>
        </authorList>
    </citation>
    <scope>NUCLEOTIDE SEQUENCE [LARGE SCALE GENOMIC DNA]</scope>
</reference>
<keyword evidence="5" id="KW-0539">Nucleus</keyword>
<dbReference type="InterPro" id="IPR013087">
    <property type="entry name" value="Znf_C2H2_type"/>
</dbReference>
<dbReference type="PANTHER" id="PTHR24396:SF25">
    <property type="entry name" value="ZINC FINGER PROTEIN 644"/>
    <property type="match status" value="1"/>
</dbReference>
<protein>
    <submittedName>
        <fullName evidence="8">Zinc finger protein 644</fullName>
    </submittedName>
</protein>
<evidence type="ECO:0000313" key="9">
    <source>
        <dbReference type="Proteomes" id="UP000694558"/>
    </source>
</evidence>
<gene>
    <name evidence="8" type="primary">ZNF644</name>
</gene>
<keyword evidence="3" id="KW-0863">Zinc-finger</keyword>
<dbReference type="Proteomes" id="UP000694558">
    <property type="component" value="Chromosome 12"/>
</dbReference>
<accession>A0A8D3CZS8</accession>
<dbReference type="Ensembl" id="ENSSMAT00000052790.1">
    <property type="protein sequence ID" value="ENSSMAP00000052786.1"/>
    <property type="gene ID" value="ENSSMAG00000002570.2"/>
</dbReference>
<comment type="subcellular location">
    <subcellularLocation>
        <location evidence="1">Nucleus</location>
    </subcellularLocation>
</comment>
<name>A0A8D3CZS8_SCOMX</name>
<proteinExistence type="predicted"/>
<dbReference type="GeneTree" id="ENSGT00940000158258"/>
<dbReference type="Pfam" id="PF23015">
    <property type="entry name" value="zf-WIZ"/>
    <property type="match status" value="1"/>
</dbReference>
<evidence type="ECO:0000256" key="3">
    <source>
        <dbReference type="ARBA" id="ARBA00022771"/>
    </source>
</evidence>
<dbReference type="PROSITE" id="PS00028">
    <property type="entry name" value="ZINC_FINGER_C2H2_1"/>
    <property type="match status" value="2"/>
</dbReference>
<reference evidence="8" key="2">
    <citation type="submission" date="2025-08" db="UniProtKB">
        <authorList>
            <consortium name="Ensembl"/>
        </authorList>
    </citation>
    <scope>IDENTIFICATION</scope>
</reference>
<dbReference type="SMART" id="SM00355">
    <property type="entry name" value="ZnF_C2H2"/>
    <property type="match status" value="3"/>
</dbReference>
<evidence type="ECO:0000313" key="8">
    <source>
        <dbReference type="Ensembl" id="ENSSMAP00000052786.1"/>
    </source>
</evidence>
<dbReference type="PANTHER" id="PTHR24396">
    <property type="entry name" value="ZINC FINGER PROTEIN"/>
    <property type="match status" value="1"/>
</dbReference>
<dbReference type="GO" id="GO:0008270">
    <property type="term" value="F:zinc ion binding"/>
    <property type="evidence" value="ECO:0007669"/>
    <property type="project" value="UniProtKB-KW"/>
</dbReference>
<evidence type="ECO:0000256" key="2">
    <source>
        <dbReference type="ARBA" id="ARBA00022723"/>
    </source>
</evidence>
<dbReference type="GO" id="GO:0000978">
    <property type="term" value="F:RNA polymerase II cis-regulatory region sequence-specific DNA binding"/>
    <property type="evidence" value="ECO:0007669"/>
    <property type="project" value="TreeGrafter"/>
</dbReference>
<organism evidence="8 9">
    <name type="scientific">Scophthalmus maximus</name>
    <name type="common">Turbot</name>
    <name type="synonym">Psetta maxima</name>
    <dbReference type="NCBI Taxonomy" id="52904"/>
    <lineage>
        <taxon>Eukaryota</taxon>
        <taxon>Metazoa</taxon>
        <taxon>Chordata</taxon>
        <taxon>Craniata</taxon>
        <taxon>Vertebrata</taxon>
        <taxon>Euteleostomi</taxon>
        <taxon>Actinopterygii</taxon>
        <taxon>Neopterygii</taxon>
        <taxon>Teleostei</taxon>
        <taxon>Neoteleostei</taxon>
        <taxon>Acanthomorphata</taxon>
        <taxon>Carangaria</taxon>
        <taxon>Pleuronectiformes</taxon>
        <taxon>Pleuronectoidei</taxon>
        <taxon>Scophthalmidae</taxon>
        <taxon>Scophthalmus</taxon>
    </lineage>
</organism>